<protein>
    <submittedName>
        <fullName evidence="1">Uncharacterized protein</fullName>
    </submittedName>
</protein>
<organism evidence="1 2">
    <name type="scientific">Mytilus edulis</name>
    <name type="common">Blue mussel</name>
    <dbReference type="NCBI Taxonomy" id="6550"/>
    <lineage>
        <taxon>Eukaryota</taxon>
        <taxon>Metazoa</taxon>
        <taxon>Spiralia</taxon>
        <taxon>Lophotrochozoa</taxon>
        <taxon>Mollusca</taxon>
        <taxon>Bivalvia</taxon>
        <taxon>Autobranchia</taxon>
        <taxon>Pteriomorphia</taxon>
        <taxon>Mytilida</taxon>
        <taxon>Mytiloidea</taxon>
        <taxon>Mytilidae</taxon>
        <taxon>Mytilinae</taxon>
        <taxon>Mytilus</taxon>
    </lineage>
</organism>
<sequence>MIKKYFENLSIYNFDHFVLVEWKIEQKISAYGEDLRLLCIADNYSIDGVKIKRWEGGPKQKMLTLNGAPDQEDVMKYKMSMRQDGFDLVIKNVSKVDLNVTYECTYGFKKSGKVILKIEDAFEGLLSMLKLCISDKLNL</sequence>
<reference evidence="1" key="1">
    <citation type="submission" date="2021-03" db="EMBL/GenBank/DDBJ databases">
        <authorList>
            <person name="Bekaert M."/>
        </authorList>
    </citation>
    <scope>NUCLEOTIDE SEQUENCE</scope>
</reference>
<dbReference type="OrthoDB" id="6140920at2759"/>
<dbReference type="Proteomes" id="UP000683360">
    <property type="component" value="Unassembled WGS sequence"/>
</dbReference>
<comment type="caution">
    <text evidence="1">The sequence shown here is derived from an EMBL/GenBank/DDBJ whole genome shotgun (WGS) entry which is preliminary data.</text>
</comment>
<gene>
    <name evidence="1" type="ORF">MEDL_64402</name>
</gene>
<accession>A0A8S3V5B9</accession>
<dbReference type="AlphaFoldDB" id="A0A8S3V5B9"/>
<keyword evidence="2" id="KW-1185">Reference proteome</keyword>
<name>A0A8S3V5B9_MYTED</name>
<evidence type="ECO:0000313" key="1">
    <source>
        <dbReference type="EMBL" id="CAG2252855.1"/>
    </source>
</evidence>
<evidence type="ECO:0000313" key="2">
    <source>
        <dbReference type="Proteomes" id="UP000683360"/>
    </source>
</evidence>
<dbReference type="EMBL" id="CAJPWZ010003134">
    <property type="protein sequence ID" value="CAG2252855.1"/>
    <property type="molecule type" value="Genomic_DNA"/>
</dbReference>
<proteinExistence type="predicted"/>